<dbReference type="AlphaFoldDB" id="A0A093REK7"/>
<dbReference type="STRING" id="55207.KP22_19005"/>
<accession>A0A093REK7</accession>
<gene>
    <name evidence="1" type="ORF">KP22_19005</name>
</gene>
<protein>
    <recommendedName>
        <fullName evidence="3">HipA-like C-terminal domain-containing protein</fullName>
    </recommendedName>
</protein>
<dbReference type="RefSeq" id="WP_039325723.1">
    <property type="nucleotide sequence ID" value="NZ_JQHM01000015.1"/>
</dbReference>
<evidence type="ECO:0000313" key="1">
    <source>
        <dbReference type="EMBL" id="KFX01532.1"/>
    </source>
</evidence>
<dbReference type="Proteomes" id="UP000032874">
    <property type="component" value="Unassembled WGS sequence"/>
</dbReference>
<sequence>MGLTGSKGKKYAIEQIFPRHFFQTAQAVGFSRESMESILIEFAQSMDTVVMNVRNQLPADFPVSIQDAILEGMQARARRLMAGWE</sequence>
<name>A0A093REK7_9GAMM</name>
<reference evidence="1 2" key="1">
    <citation type="submission" date="2014-08" db="EMBL/GenBank/DDBJ databases">
        <title>Genome sequences of NCPPB Pectobacterium isolates.</title>
        <authorList>
            <person name="Glover R.H."/>
            <person name="Sapp M."/>
            <person name="Elphinstone J."/>
        </authorList>
    </citation>
    <scope>NUCLEOTIDE SEQUENCE [LARGE SCALE GENOMIC DNA]</scope>
    <source>
        <strain evidence="1 2">NCPPB 2795</strain>
    </source>
</reference>
<evidence type="ECO:0008006" key="3">
    <source>
        <dbReference type="Google" id="ProtNLM"/>
    </source>
</evidence>
<evidence type="ECO:0000313" key="2">
    <source>
        <dbReference type="Proteomes" id="UP000032874"/>
    </source>
</evidence>
<dbReference type="EMBL" id="JQHM01000015">
    <property type="protein sequence ID" value="KFX01532.1"/>
    <property type="molecule type" value="Genomic_DNA"/>
</dbReference>
<organism evidence="1 2">
    <name type="scientific">Pectobacterium betavasculorum</name>
    <dbReference type="NCBI Taxonomy" id="55207"/>
    <lineage>
        <taxon>Bacteria</taxon>
        <taxon>Pseudomonadati</taxon>
        <taxon>Pseudomonadota</taxon>
        <taxon>Gammaproteobacteria</taxon>
        <taxon>Enterobacterales</taxon>
        <taxon>Pectobacteriaceae</taxon>
        <taxon>Pectobacterium</taxon>
    </lineage>
</organism>
<dbReference type="eggNOG" id="COG3550">
    <property type="taxonomic scope" value="Bacteria"/>
</dbReference>
<proteinExistence type="predicted"/>
<comment type="caution">
    <text evidence="1">The sequence shown here is derived from an EMBL/GenBank/DDBJ whole genome shotgun (WGS) entry which is preliminary data.</text>
</comment>